<name>A0A3B7MUS1_9BACT</name>
<reference evidence="1 2" key="1">
    <citation type="submission" date="2018-09" db="EMBL/GenBank/DDBJ databases">
        <title>Genome sequencing of strain 6GH32-13.</title>
        <authorList>
            <person name="Weon H.-Y."/>
            <person name="Heo J."/>
            <person name="Kwon S.-W."/>
        </authorList>
    </citation>
    <scope>NUCLEOTIDE SEQUENCE [LARGE SCALE GENOMIC DNA]</scope>
    <source>
        <strain evidence="1 2">5GH32-13</strain>
    </source>
</reference>
<evidence type="ECO:0000313" key="1">
    <source>
        <dbReference type="EMBL" id="AXY77838.1"/>
    </source>
</evidence>
<dbReference type="EMBL" id="CP032157">
    <property type="protein sequence ID" value="AXY77838.1"/>
    <property type="molecule type" value="Genomic_DNA"/>
</dbReference>
<sequence>MTGKLITAGAALTFIGRKITIFLFVGEARAPTLPDRPMVIALRRPTTCTDLACTVQVGVASGCNRGLHNRHRIKDMEAKFALGRKSPVQFGNFKA</sequence>
<protein>
    <submittedName>
        <fullName evidence="1">Uncharacterized protein</fullName>
    </submittedName>
</protein>
<accession>A0A3B7MUS1</accession>
<dbReference type="AlphaFoldDB" id="A0A3B7MUS1"/>
<keyword evidence="2" id="KW-1185">Reference proteome</keyword>
<gene>
    <name evidence="1" type="ORF">D3H65_29315</name>
</gene>
<dbReference type="Proteomes" id="UP000263900">
    <property type="component" value="Chromosome"/>
</dbReference>
<dbReference type="KEGG" id="pseg:D3H65_29315"/>
<evidence type="ECO:0000313" key="2">
    <source>
        <dbReference type="Proteomes" id="UP000263900"/>
    </source>
</evidence>
<organism evidence="1 2">
    <name type="scientific">Paraflavitalea soli</name>
    <dbReference type="NCBI Taxonomy" id="2315862"/>
    <lineage>
        <taxon>Bacteria</taxon>
        <taxon>Pseudomonadati</taxon>
        <taxon>Bacteroidota</taxon>
        <taxon>Chitinophagia</taxon>
        <taxon>Chitinophagales</taxon>
        <taxon>Chitinophagaceae</taxon>
        <taxon>Paraflavitalea</taxon>
    </lineage>
</organism>
<proteinExistence type="predicted"/>